<reference evidence="6 7" key="1">
    <citation type="journal article" date="2022" name="Gigascience">
        <title>A chromosome-level genome assembly and annotation of the desert horned lizard, Phrynosoma platyrhinos, provides insight into chromosomal rearrangements among reptiles.</title>
        <authorList>
            <person name="Koochekian N."/>
            <person name="Ascanio A."/>
            <person name="Farleigh K."/>
            <person name="Card D.C."/>
            <person name="Schield D.R."/>
            <person name="Castoe T.A."/>
            <person name="Jezkova T."/>
        </authorList>
    </citation>
    <scope>NUCLEOTIDE SEQUENCE [LARGE SCALE GENOMIC DNA]</scope>
    <source>
        <strain evidence="6">NK-2021</strain>
    </source>
</reference>
<evidence type="ECO:0000256" key="3">
    <source>
        <dbReference type="ARBA" id="ARBA00023163"/>
    </source>
</evidence>
<evidence type="ECO:0000256" key="1">
    <source>
        <dbReference type="ARBA" id="ARBA00004123"/>
    </source>
</evidence>
<keyword evidence="4" id="KW-0539">Nucleus</keyword>
<feature type="region of interest" description="Disordered" evidence="5">
    <location>
        <begin position="122"/>
        <end position="187"/>
    </location>
</feature>
<name>A0ABQ7SWK1_PHRPL</name>
<dbReference type="Proteomes" id="UP000826234">
    <property type="component" value="Unassembled WGS sequence"/>
</dbReference>
<evidence type="ECO:0000256" key="4">
    <source>
        <dbReference type="ARBA" id="ARBA00023242"/>
    </source>
</evidence>
<evidence type="ECO:0000256" key="5">
    <source>
        <dbReference type="SAM" id="MobiDB-lite"/>
    </source>
</evidence>
<protein>
    <submittedName>
        <fullName evidence="6">Uncharacterized protein</fullName>
    </submittedName>
</protein>
<evidence type="ECO:0000256" key="2">
    <source>
        <dbReference type="ARBA" id="ARBA00023015"/>
    </source>
</evidence>
<keyword evidence="7" id="KW-1185">Reference proteome</keyword>
<comment type="subcellular location">
    <subcellularLocation>
        <location evidence="1">Nucleus</location>
    </subcellularLocation>
</comment>
<sequence>MLRASHRYRLFSLYGEIFEVISSSVPRPDVVTILCPIQGGHAKKASKFRDWLDCSSMEIKPNAVAMEILAYLAYETVAQLVDLALLVKQEMTPKAGDPFSHAISATFIQYHSSAEMHAIGQTASMKPSPDSPENTPPPTPTPPSAGPQLFGKNQSGTMGNGSLGQESSKVKQRKRKKSTAACGGEAQGDAIQPAHIREAIRRYSNKIGPLSSYTLLPVQPDQLHYMEEQKRQLLPAIQQPHPSSVQRHHTSPATKQPLPSPVLSVPVLRATQQPLPLRFRRTVPIRLLPHHLDPPCAVITPGFTKNEGTHLPRLLHPEIIVLFIAFLPQLNLIAPHLLLVRLQLDTNDQEVSTKIPVAPRLPNPLHHINPSRQPRRMTLKQILTSPPARPDRL</sequence>
<feature type="region of interest" description="Disordered" evidence="5">
    <location>
        <begin position="239"/>
        <end position="261"/>
    </location>
</feature>
<keyword evidence="3" id="KW-0804">Transcription</keyword>
<proteinExistence type="predicted"/>
<evidence type="ECO:0000313" key="6">
    <source>
        <dbReference type="EMBL" id="KAH0621805.1"/>
    </source>
</evidence>
<evidence type="ECO:0000313" key="7">
    <source>
        <dbReference type="Proteomes" id="UP000826234"/>
    </source>
</evidence>
<dbReference type="InterPro" id="IPR003195">
    <property type="entry name" value="TFIID_TAF13"/>
</dbReference>
<organism evidence="6 7">
    <name type="scientific">Phrynosoma platyrhinos</name>
    <name type="common">Desert horned lizard</name>
    <dbReference type="NCBI Taxonomy" id="52577"/>
    <lineage>
        <taxon>Eukaryota</taxon>
        <taxon>Metazoa</taxon>
        <taxon>Chordata</taxon>
        <taxon>Craniata</taxon>
        <taxon>Vertebrata</taxon>
        <taxon>Euteleostomi</taxon>
        <taxon>Lepidosauria</taxon>
        <taxon>Squamata</taxon>
        <taxon>Bifurcata</taxon>
        <taxon>Unidentata</taxon>
        <taxon>Episquamata</taxon>
        <taxon>Toxicofera</taxon>
        <taxon>Iguania</taxon>
        <taxon>Phrynosomatidae</taxon>
        <taxon>Phrynosomatinae</taxon>
        <taxon>Phrynosoma</taxon>
    </lineage>
</organism>
<accession>A0ABQ7SWK1</accession>
<dbReference type="EMBL" id="JAIPUX010003289">
    <property type="protein sequence ID" value="KAH0621805.1"/>
    <property type="molecule type" value="Genomic_DNA"/>
</dbReference>
<keyword evidence="2" id="KW-0805">Transcription regulation</keyword>
<gene>
    <name evidence="6" type="ORF">JD844_023442</name>
</gene>
<dbReference type="PANTHER" id="PTHR11380">
    <property type="entry name" value="TRANSCRIPTION INITIATION FACTOR TFIID/SUPT3-RELATED"/>
    <property type="match status" value="1"/>
</dbReference>
<comment type="caution">
    <text evidence="6">The sequence shown here is derived from an EMBL/GenBank/DDBJ whole genome shotgun (WGS) entry which is preliminary data.</text>
</comment>
<dbReference type="PANTHER" id="PTHR11380:SF16">
    <property type="entry name" value="TRANSCRIPTION INITIATION PROTEIN SPT3 HOMOLOG"/>
    <property type="match status" value="1"/>
</dbReference>
<feature type="compositionally biased region" description="Pro residues" evidence="5">
    <location>
        <begin position="134"/>
        <end position="145"/>
    </location>
</feature>